<evidence type="ECO:0000313" key="2">
    <source>
        <dbReference type="Proteomes" id="UP000249661"/>
    </source>
</evidence>
<dbReference type="EMBL" id="KZ824967">
    <property type="protein sequence ID" value="RAH68328.1"/>
    <property type="molecule type" value="Genomic_DNA"/>
</dbReference>
<keyword evidence="2" id="KW-1185">Reference proteome</keyword>
<name>A0ACD1H4L4_9EURO</name>
<sequence>MATGPVLADPIPPPPPFHHPALGTIRGISKNGAYQYLGIKYATLENRLAEPRLMQYNGDGEINATMHGAPVVSPEFSYDMEAAFIHRGLPKDEIPPISDLDGLNLNLTLPAKGGKDLPVVVYIHGGGFAFGSSWYPHYDQSKVISLAEEMNQSIIGVNFNYRLGVPGFLTSKEFESAGITGNRGLQDIRVALQWVQKYILGFGGDPGKITVVGQSAGGGKSAINYLLHSDEPLFDQAMLLGGTFLMMRPSSQETTDKQYEAIVKHLGLEDLEPAERINAFLTMPSERFVNDMAPEMMSLTVALGGPLVPGLATFANLTNSDELPLPGRRWCKRVFTLDSQFDGSIMGQASLNDRESGIKERFCTAMEQNLGTHAAAKLLEQYEIAPETSDSEALLKILQIVTDISFFAPSFRMAELFDSDEQKWYMGFFNERNPWDGIYKGRANHLLDVSFIWGNYNQSYPARCWTVARALAETLINFTFGNDDGEGALPRFDTAVEARNRLVKIYGPSDDGIDSKVVQFGDERATQRSLKIFKLADQTPGGLDALLDAIMAFL</sequence>
<reference evidence="1" key="1">
    <citation type="submission" date="2018-02" db="EMBL/GenBank/DDBJ databases">
        <title>The genomes of Aspergillus section Nigri reveals drivers in fungal speciation.</title>
        <authorList>
            <consortium name="DOE Joint Genome Institute"/>
            <person name="Vesth T.C."/>
            <person name="Nybo J."/>
            <person name="Theobald S."/>
            <person name="Brandl J."/>
            <person name="Frisvad J.C."/>
            <person name="Nielsen K.F."/>
            <person name="Lyhne E.K."/>
            <person name="Kogle M.E."/>
            <person name="Kuo A."/>
            <person name="Riley R."/>
            <person name="Clum A."/>
            <person name="Nolan M."/>
            <person name="Lipzen A."/>
            <person name="Salamov A."/>
            <person name="Henrissat B."/>
            <person name="Wiebenga A."/>
            <person name="De vries R.P."/>
            <person name="Grigoriev I.V."/>
            <person name="Mortensen U.H."/>
            <person name="Andersen M.R."/>
            <person name="Baker S.E."/>
        </authorList>
    </citation>
    <scope>NUCLEOTIDE SEQUENCE</scope>
    <source>
        <strain evidence="1">CBS 121060</strain>
    </source>
</reference>
<protein>
    <submittedName>
        <fullName evidence="1">Alpha/beta-hydrolase</fullName>
    </submittedName>
</protein>
<dbReference type="Proteomes" id="UP000249661">
    <property type="component" value="Unassembled WGS sequence"/>
</dbReference>
<gene>
    <name evidence="1" type="ORF">BO66DRAFT_455432</name>
</gene>
<organism evidence="1 2">
    <name type="scientific">Aspergillus aculeatinus CBS 121060</name>
    <dbReference type="NCBI Taxonomy" id="1448322"/>
    <lineage>
        <taxon>Eukaryota</taxon>
        <taxon>Fungi</taxon>
        <taxon>Dikarya</taxon>
        <taxon>Ascomycota</taxon>
        <taxon>Pezizomycotina</taxon>
        <taxon>Eurotiomycetes</taxon>
        <taxon>Eurotiomycetidae</taxon>
        <taxon>Eurotiales</taxon>
        <taxon>Aspergillaceae</taxon>
        <taxon>Aspergillus</taxon>
        <taxon>Aspergillus subgen. Circumdati</taxon>
    </lineage>
</organism>
<evidence type="ECO:0000313" key="1">
    <source>
        <dbReference type="EMBL" id="RAH68328.1"/>
    </source>
</evidence>
<proteinExistence type="predicted"/>
<accession>A0ACD1H4L4</accession>